<accession>A0A7W6CNY1</accession>
<gene>
    <name evidence="1" type="ORF">GGQ67_001360</name>
</gene>
<proteinExistence type="predicted"/>
<sequence length="107" mass="12084">MKPITYKGYQAAVEYQDGTLFIRILHIDDLLLAECEDSRLVEATARALIDDYIQTCIDEGRDPERPFKGSLNIRMDPALHRRAAMAAADEDKSLNAWICEAIAEKVD</sequence>
<evidence type="ECO:0000313" key="1">
    <source>
        <dbReference type="EMBL" id="MBB3963721.1"/>
    </source>
</evidence>
<dbReference type="InterPro" id="IPR010985">
    <property type="entry name" value="Ribbon_hlx_hlx"/>
</dbReference>
<dbReference type="Pfam" id="PF05534">
    <property type="entry name" value="HicB"/>
    <property type="match status" value="1"/>
</dbReference>
<reference evidence="1 2" key="1">
    <citation type="submission" date="2020-08" db="EMBL/GenBank/DDBJ databases">
        <title>Genomic Encyclopedia of Type Strains, Phase IV (KMG-IV): sequencing the most valuable type-strain genomes for metagenomic binning, comparative biology and taxonomic classification.</title>
        <authorList>
            <person name="Goeker M."/>
        </authorList>
    </citation>
    <scope>NUCLEOTIDE SEQUENCE [LARGE SCALE GENOMIC DNA]</scope>
    <source>
        <strain evidence="1 2">DSM 26575</strain>
    </source>
</reference>
<dbReference type="EMBL" id="JACIDW010000003">
    <property type="protein sequence ID" value="MBB3963721.1"/>
    <property type="molecule type" value="Genomic_DNA"/>
</dbReference>
<comment type="caution">
    <text evidence="1">The sequence shown here is derived from an EMBL/GenBank/DDBJ whole genome shotgun (WGS) entry which is preliminary data.</text>
</comment>
<organism evidence="1 2">
    <name type="scientific">Rhizobium metallidurans</name>
    <dbReference type="NCBI Taxonomy" id="1265931"/>
    <lineage>
        <taxon>Bacteria</taxon>
        <taxon>Pseudomonadati</taxon>
        <taxon>Pseudomonadota</taxon>
        <taxon>Alphaproteobacteria</taxon>
        <taxon>Hyphomicrobiales</taxon>
        <taxon>Rhizobiaceae</taxon>
        <taxon>Rhizobium/Agrobacterium group</taxon>
        <taxon>Rhizobium</taxon>
    </lineage>
</organism>
<keyword evidence="2" id="KW-1185">Reference proteome</keyword>
<dbReference type="AlphaFoldDB" id="A0A7W6CNY1"/>
<dbReference type="SUPFAM" id="SSF47598">
    <property type="entry name" value="Ribbon-helix-helix"/>
    <property type="match status" value="1"/>
</dbReference>
<dbReference type="InterPro" id="IPR008651">
    <property type="entry name" value="Uncharacterised_HicB"/>
</dbReference>
<dbReference type="GO" id="GO:0006355">
    <property type="term" value="P:regulation of DNA-templated transcription"/>
    <property type="evidence" value="ECO:0007669"/>
    <property type="project" value="InterPro"/>
</dbReference>
<evidence type="ECO:0000313" key="2">
    <source>
        <dbReference type="Proteomes" id="UP000582090"/>
    </source>
</evidence>
<dbReference type="Proteomes" id="UP000582090">
    <property type="component" value="Unassembled WGS sequence"/>
</dbReference>
<name>A0A7W6CNY1_9HYPH</name>
<dbReference type="RefSeq" id="WP_183899425.1">
    <property type="nucleotide sequence ID" value="NZ_JACIDW010000003.1"/>
</dbReference>
<protein>
    <submittedName>
        <fullName evidence="1">Putative HicB family RNase H-like nuclease</fullName>
    </submittedName>
</protein>